<comment type="caution">
    <text evidence="1">The sequence shown here is derived from an EMBL/GenBank/DDBJ whole genome shotgun (WGS) entry which is preliminary data.</text>
</comment>
<dbReference type="EMBL" id="AMZH03008280">
    <property type="protein sequence ID" value="RRT59291.1"/>
    <property type="molecule type" value="Genomic_DNA"/>
</dbReference>
<dbReference type="AlphaFoldDB" id="A0A426Z5Q3"/>
<accession>A0A426Z5Q3</accession>
<reference evidence="1 2" key="1">
    <citation type="journal article" date="2014" name="Agronomy (Basel)">
        <title>A Draft Genome Sequence for Ensete ventricosum, the Drought-Tolerant Tree Against Hunger.</title>
        <authorList>
            <person name="Harrison J."/>
            <person name="Moore K.A."/>
            <person name="Paszkiewicz K."/>
            <person name="Jones T."/>
            <person name="Grant M."/>
            <person name="Ambacheew D."/>
            <person name="Muzemil S."/>
            <person name="Studholme D.J."/>
        </authorList>
    </citation>
    <scope>NUCLEOTIDE SEQUENCE [LARGE SCALE GENOMIC DNA]</scope>
</reference>
<evidence type="ECO:0000313" key="2">
    <source>
        <dbReference type="Proteomes" id="UP000287651"/>
    </source>
</evidence>
<name>A0A426Z5Q3_ENSVE</name>
<dbReference type="Proteomes" id="UP000287651">
    <property type="component" value="Unassembled WGS sequence"/>
</dbReference>
<proteinExistence type="predicted"/>
<protein>
    <submittedName>
        <fullName evidence="1">Uncharacterized protein</fullName>
    </submittedName>
</protein>
<organism evidence="1 2">
    <name type="scientific">Ensete ventricosum</name>
    <name type="common">Abyssinian banana</name>
    <name type="synonym">Musa ensete</name>
    <dbReference type="NCBI Taxonomy" id="4639"/>
    <lineage>
        <taxon>Eukaryota</taxon>
        <taxon>Viridiplantae</taxon>
        <taxon>Streptophyta</taxon>
        <taxon>Embryophyta</taxon>
        <taxon>Tracheophyta</taxon>
        <taxon>Spermatophyta</taxon>
        <taxon>Magnoliopsida</taxon>
        <taxon>Liliopsida</taxon>
        <taxon>Zingiberales</taxon>
        <taxon>Musaceae</taxon>
        <taxon>Ensete</taxon>
    </lineage>
</organism>
<gene>
    <name evidence="1" type="ORF">B296_00010675</name>
</gene>
<evidence type="ECO:0000313" key="1">
    <source>
        <dbReference type="EMBL" id="RRT59291.1"/>
    </source>
</evidence>
<sequence length="229" mass="25006">MFYLDGRLLRLGGSTVVTIDEGLGQGRGAKNGGAYSREEEETTVDEKIKEEIKDVLTLQNGWWTLEGGVAGGATGGRSDNTGESIFDLVLGLVQHGCNADLWVRKRNSGRWTHRGWHRRGKNPPCGVDSGSRHLTPDLASIDTKFFEEGQLILEGPRDRNEPALFLEEGGSCEGLTRIVHSRRLGKVAAVAPGSRSYATVMCLEGALLEEDTSNTSAWKVAPRLIFLIR</sequence>